<keyword evidence="4" id="KW-1185">Reference proteome</keyword>
<keyword evidence="1" id="KW-0808">Transferase</keyword>
<dbReference type="Proteomes" id="UP001611415">
    <property type="component" value="Unassembled WGS sequence"/>
</dbReference>
<dbReference type="PROSITE" id="PS52004">
    <property type="entry name" value="KS3_2"/>
    <property type="match status" value="1"/>
</dbReference>
<dbReference type="InterPro" id="IPR014031">
    <property type="entry name" value="Ketoacyl_synth_C"/>
</dbReference>
<feature type="non-terminal residue" evidence="3">
    <location>
        <position position="1"/>
    </location>
</feature>
<dbReference type="InterPro" id="IPR014043">
    <property type="entry name" value="Acyl_transferase_dom"/>
</dbReference>
<dbReference type="InterPro" id="IPR001227">
    <property type="entry name" value="Ac_transferase_dom_sf"/>
</dbReference>
<sequence length="346" mass="35861">ASNGLTAPNGPSQRRVIRQALANAGVSPVDVDVVEAHGTGTTLGDPIEAQALLATYGQDRAADRPLWLGSLKSNIGHAQAAAGVGGVIKMVMAMQHGVLPRTLHVDQPSTKVDWSEGHVRLLTDSVPWPEVDRPRRAGVSSFGISGTNAHVIVEQAPPVADSRPVPVVKSVPAGGVLPWVVSARSGEALAGQAARLASHVDVRELDPVDVGFSLASTRAVFEHRAVVLADGRDGLLAGARALGRAETVPGVVTGRVVSGSTGVVFSGQGAQWAGMAVELRGAYPVFAEAFDAIVAELDPRLGQQVSLSAALADDGLVDRTVFAQAGLFAFEVALFRLLESWGVRAD</sequence>
<dbReference type="CDD" id="cd00833">
    <property type="entry name" value="PKS"/>
    <property type="match status" value="1"/>
</dbReference>
<evidence type="ECO:0000313" key="3">
    <source>
        <dbReference type="EMBL" id="MFI2478904.1"/>
    </source>
</evidence>
<gene>
    <name evidence="3" type="ORF">ACH49W_36770</name>
</gene>
<dbReference type="EMBL" id="JBIRYO010000101">
    <property type="protein sequence ID" value="MFI2478904.1"/>
    <property type="molecule type" value="Genomic_DNA"/>
</dbReference>
<dbReference type="Pfam" id="PF16197">
    <property type="entry name" value="KAsynt_C_assoc"/>
    <property type="match status" value="1"/>
</dbReference>
<accession>A0ABW7XD68</accession>
<dbReference type="InterPro" id="IPR016039">
    <property type="entry name" value="Thiolase-like"/>
</dbReference>
<dbReference type="PANTHER" id="PTHR43775">
    <property type="entry name" value="FATTY ACID SYNTHASE"/>
    <property type="match status" value="1"/>
</dbReference>
<organism evidence="3 4">
    <name type="scientific">Nocardia xishanensis</name>
    <dbReference type="NCBI Taxonomy" id="238964"/>
    <lineage>
        <taxon>Bacteria</taxon>
        <taxon>Bacillati</taxon>
        <taxon>Actinomycetota</taxon>
        <taxon>Actinomycetes</taxon>
        <taxon>Mycobacteriales</taxon>
        <taxon>Nocardiaceae</taxon>
        <taxon>Nocardia</taxon>
    </lineage>
</organism>
<name>A0ABW7XD68_9NOCA</name>
<evidence type="ECO:0000313" key="4">
    <source>
        <dbReference type="Proteomes" id="UP001611415"/>
    </source>
</evidence>
<dbReference type="SUPFAM" id="SSF53901">
    <property type="entry name" value="Thiolase-like"/>
    <property type="match status" value="1"/>
</dbReference>
<evidence type="ECO:0000259" key="2">
    <source>
        <dbReference type="PROSITE" id="PS52004"/>
    </source>
</evidence>
<dbReference type="PANTHER" id="PTHR43775:SF51">
    <property type="entry name" value="INACTIVE PHENOLPHTHIOCEROL SYNTHESIS POLYKETIDE SYNTHASE TYPE I PKS1-RELATED"/>
    <property type="match status" value="1"/>
</dbReference>
<dbReference type="Gene3D" id="3.40.366.10">
    <property type="entry name" value="Malonyl-Coenzyme A Acyl Carrier Protein, domain 2"/>
    <property type="match status" value="1"/>
</dbReference>
<dbReference type="InterPro" id="IPR020841">
    <property type="entry name" value="PKS_Beta-ketoAc_synthase_dom"/>
</dbReference>
<dbReference type="Pfam" id="PF00698">
    <property type="entry name" value="Acyl_transf_1"/>
    <property type="match status" value="1"/>
</dbReference>
<evidence type="ECO:0000256" key="1">
    <source>
        <dbReference type="ARBA" id="ARBA00022679"/>
    </source>
</evidence>
<dbReference type="InterPro" id="IPR016035">
    <property type="entry name" value="Acyl_Trfase/lysoPLipase"/>
</dbReference>
<feature type="domain" description="Ketosynthase family 3 (KS3)" evidence="2">
    <location>
        <begin position="1"/>
        <end position="155"/>
    </location>
</feature>
<comment type="caution">
    <text evidence="3">The sequence shown here is derived from an EMBL/GenBank/DDBJ whole genome shotgun (WGS) entry which is preliminary data.</text>
</comment>
<dbReference type="GO" id="GO:0016746">
    <property type="term" value="F:acyltransferase activity"/>
    <property type="evidence" value="ECO:0007669"/>
    <property type="project" value="UniProtKB-KW"/>
</dbReference>
<feature type="non-terminal residue" evidence="3">
    <location>
        <position position="346"/>
    </location>
</feature>
<dbReference type="SUPFAM" id="SSF52151">
    <property type="entry name" value="FabD/lysophospholipase-like"/>
    <property type="match status" value="1"/>
</dbReference>
<dbReference type="Gene3D" id="3.40.47.10">
    <property type="match status" value="1"/>
</dbReference>
<dbReference type="InterPro" id="IPR032821">
    <property type="entry name" value="PKS_assoc"/>
</dbReference>
<dbReference type="RefSeq" id="WP_397096643.1">
    <property type="nucleotide sequence ID" value="NZ_JBIRYO010000101.1"/>
</dbReference>
<dbReference type="InterPro" id="IPR050091">
    <property type="entry name" value="PKS_NRPS_Biosynth_Enz"/>
</dbReference>
<reference evidence="3 4" key="1">
    <citation type="submission" date="2024-10" db="EMBL/GenBank/DDBJ databases">
        <title>The Natural Products Discovery Center: Release of the First 8490 Sequenced Strains for Exploring Actinobacteria Biosynthetic Diversity.</title>
        <authorList>
            <person name="Kalkreuter E."/>
            <person name="Kautsar S.A."/>
            <person name="Yang D."/>
            <person name="Bader C.D."/>
            <person name="Teijaro C.N."/>
            <person name="Fluegel L."/>
            <person name="Davis C.M."/>
            <person name="Simpson J.R."/>
            <person name="Lauterbach L."/>
            <person name="Steele A.D."/>
            <person name="Gui C."/>
            <person name="Meng S."/>
            <person name="Li G."/>
            <person name="Viehrig K."/>
            <person name="Ye F."/>
            <person name="Su P."/>
            <person name="Kiefer A.F."/>
            <person name="Nichols A."/>
            <person name="Cepeda A.J."/>
            <person name="Yan W."/>
            <person name="Fan B."/>
            <person name="Jiang Y."/>
            <person name="Adhikari A."/>
            <person name="Zheng C.-J."/>
            <person name="Schuster L."/>
            <person name="Cowan T.M."/>
            <person name="Smanski M.J."/>
            <person name="Chevrette M.G."/>
            <person name="De Carvalho L.P.S."/>
            <person name="Shen B."/>
        </authorList>
    </citation>
    <scope>NUCLEOTIDE SEQUENCE [LARGE SCALE GENOMIC DNA]</scope>
    <source>
        <strain evidence="3 4">NPDC019275</strain>
    </source>
</reference>
<proteinExistence type="predicted"/>
<protein>
    <submittedName>
        <fullName evidence="3">Acyltransferase domain-containing protein</fullName>
    </submittedName>
</protein>
<dbReference type="SMART" id="SM00825">
    <property type="entry name" value="PKS_KS"/>
    <property type="match status" value="1"/>
</dbReference>
<dbReference type="Pfam" id="PF02801">
    <property type="entry name" value="Ketoacyl-synt_C"/>
    <property type="match status" value="1"/>
</dbReference>
<keyword evidence="3" id="KW-0012">Acyltransferase</keyword>